<comment type="caution">
    <text evidence="1">The sequence shown here is derived from an EMBL/GenBank/DDBJ whole genome shotgun (WGS) entry which is preliminary data.</text>
</comment>
<sequence length="75" mass="8403">MKLEQEAFERAKDSLRKCSTPHGLYASGGKHGYTMVFARDSMISLIGASAVDRMSEFKQQFRLSLETLGKNQSET</sequence>
<evidence type="ECO:0000313" key="1">
    <source>
        <dbReference type="EMBL" id="MBN2066864.1"/>
    </source>
</evidence>
<evidence type="ECO:0000313" key="2">
    <source>
        <dbReference type="Proteomes" id="UP000809243"/>
    </source>
</evidence>
<proteinExistence type="predicted"/>
<reference evidence="1" key="1">
    <citation type="submission" date="2021-01" db="EMBL/GenBank/DDBJ databases">
        <title>Active Sulfur Cycling in an Early Earth Analoge.</title>
        <authorList>
            <person name="Hahn C.R."/>
            <person name="Youssef N.H."/>
            <person name="Elshahed M."/>
        </authorList>
    </citation>
    <scope>NUCLEOTIDE SEQUENCE</scope>
    <source>
        <strain evidence="1">Zod_Metabat.1151</strain>
    </source>
</reference>
<feature type="non-terminal residue" evidence="1">
    <location>
        <position position="75"/>
    </location>
</feature>
<dbReference type="Proteomes" id="UP000809243">
    <property type="component" value="Unassembled WGS sequence"/>
</dbReference>
<protein>
    <submittedName>
        <fullName evidence="1">Glycogen debranching protein</fullName>
    </submittedName>
</protein>
<gene>
    <name evidence="1" type="ORF">JW744_00160</name>
</gene>
<organism evidence="1 2">
    <name type="scientific">Candidatus Iainarchaeum sp</name>
    <dbReference type="NCBI Taxonomy" id="3101447"/>
    <lineage>
        <taxon>Archaea</taxon>
        <taxon>Candidatus Iainarchaeota</taxon>
        <taxon>Candidatus Iainarchaeia</taxon>
        <taxon>Candidatus Iainarchaeales</taxon>
        <taxon>Candidatus Iainarchaeaceae</taxon>
        <taxon>Candidatus Iainarchaeum</taxon>
    </lineage>
</organism>
<dbReference type="EMBL" id="JAFGDB010000004">
    <property type="protein sequence ID" value="MBN2066864.1"/>
    <property type="molecule type" value="Genomic_DNA"/>
</dbReference>
<name>A0A938YMD5_9ARCH</name>
<dbReference type="AlphaFoldDB" id="A0A938YMD5"/>
<accession>A0A938YMD5</accession>